<comment type="similarity">
    <text evidence="2">Belongs to the CDP-alcohol phosphatidyltransferase class-I family.</text>
</comment>
<reference evidence="4 5" key="1">
    <citation type="journal article" date="2011" name="J. Bacteriol.">
        <title>Complete genome sequence of the cellulose-degrading bacterium Cellulosilyticum lentocellum.</title>
        <authorList>
            <consortium name="US DOE Joint Genome Institute"/>
            <person name="Miller D.A."/>
            <person name="Suen G."/>
            <person name="Bruce D."/>
            <person name="Copeland A."/>
            <person name="Cheng J.F."/>
            <person name="Detter C."/>
            <person name="Goodwin L.A."/>
            <person name="Han C.S."/>
            <person name="Hauser L.J."/>
            <person name="Land M.L."/>
            <person name="Lapidus A."/>
            <person name="Lucas S."/>
            <person name="Meincke L."/>
            <person name="Pitluck S."/>
            <person name="Tapia R."/>
            <person name="Teshima H."/>
            <person name="Woyke T."/>
            <person name="Fox B.G."/>
            <person name="Angert E.R."/>
            <person name="Currie C.R."/>
        </authorList>
    </citation>
    <scope>NUCLEOTIDE SEQUENCE [LARGE SCALE GENOMIC DNA]</scope>
    <source>
        <strain evidence="5">ATCC 49066 / DSM 5427 / NCIMB 11756 / RHM5</strain>
    </source>
</reference>
<keyword evidence="3" id="KW-0472">Membrane</keyword>
<feature type="transmembrane region" description="Helical" evidence="3">
    <location>
        <begin position="63"/>
        <end position="80"/>
    </location>
</feature>
<keyword evidence="1 2" id="KW-0808">Transferase</keyword>
<evidence type="ECO:0000256" key="3">
    <source>
        <dbReference type="SAM" id="Phobius"/>
    </source>
</evidence>
<dbReference type="GO" id="GO:0016780">
    <property type="term" value="F:phosphotransferase activity, for other substituted phosphate groups"/>
    <property type="evidence" value="ECO:0007669"/>
    <property type="project" value="InterPro"/>
</dbReference>
<evidence type="ECO:0000256" key="1">
    <source>
        <dbReference type="ARBA" id="ARBA00022679"/>
    </source>
</evidence>
<dbReference type="Gene3D" id="1.20.120.1760">
    <property type="match status" value="1"/>
</dbReference>
<evidence type="ECO:0000256" key="2">
    <source>
        <dbReference type="RuleBase" id="RU003750"/>
    </source>
</evidence>
<name>F2JL48_CELLD</name>
<keyword evidence="3" id="KW-1133">Transmembrane helix</keyword>
<protein>
    <submittedName>
        <fullName evidence="4">CDP-alcohol phosphatidyltransferase</fullName>
    </submittedName>
</protein>
<dbReference type="HOGENOM" id="CLU_115797_1_0_9"/>
<dbReference type="KEGG" id="cle:Clole_4015"/>
<sequence>MKAIPNIISVGRIVLSIALLKVEPLSGVFWILYIGCGLSDMADGYIARKTSNTSELGAKLDSIADFVMIVVAVIIFYPLVKPNYLILFWILGIAAVRLLAVLIAYIKFSTFAMLHTYANKLTGLLLFIFPFGMTILPANIIMGIVCLVATISALEEFVIQVRSKNLDLNRKSIYVPNNEGQIENLN</sequence>
<dbReference type="eggNOG" id="COG0558">
    <property type="taxonomic scope" value="Bacteria"/>
</dbReference>
<accession>F2JL48</accession>
<organism evidence="4 5">
    <name type="scientific">Cellulosilyticum lentocellum (strain ATCC 49066 / DSM 5427 / NCIMB 11756 / RHM5)</name>
    <name type="common">Clostridium lentocellum</name>
    <dbReference type="NCBI Taxonomy" id="642492"/>
    <lineage>
        <taxon>Bacteria</taxon>
        <taxon>Bacillati</taxon>
        <taxon>Bacillota</taxon>
        <taxon>Clostridia</taxon>
        <taxon>Lachnospirales</taxon>
        <taxon>Cellulosilyticaceae</taxon>
        <taxon>Cellulosilyticum</taxon>
    </lineage>
</organism>
<dbReference type="GO" id="GO:0008654">
    <property type="term" value="P:phospholipid biosynthetic process"/>
    <property type="evidence" value="ECO:0007669"/>
    <property type="project" value="InterPro"/>
</dbReference>
<dbReference type="Proteomes" id="UP000008467">
    <property type="component" value="Chromosome"/>
</dbReference>
<keyword evidence="5" id="KW-1185">Reference proteome</keyword>
<dbReference type="STRING" id="642492.Clole_4015"/>
<proteinExistence type="inferred from homology"/>
<dbReference type="RefSeq" id="WP_013658965.1">
    <property type="nucleotide sequence ID" value="NC_015275.1"/>
</dbReference>
<dbReference type="AlphaFoldDB" id="F2JL48"/>
<dbReference type="EMBL" id="CP002582">
    <property type="protein sequence ID" value="ADZ85693.1"/>
    <property type="molecule type" value="Genomic_DNA"/>
</dbReference>
<dbReference type="InterPro" id="IPR048254">
    <property type="entry name" value="CDP_ALCOHOL_P_TRANSF_CS"/>
</dbReference>
<dbReference type="InterPro" id="IPR000462">
    <property type="entry name" value="CDP-OH_P_trans"/>
</dbReference>
<gene>
    <name evidence="4" type="ordered locus">Clole_4015</name>
</gene>
<evidence type="ECO:0000313" key="5">
    <source>
        <dbReference type="Proteomes" id="UP000008467"/>
    </source>
</evidence>
<dbReference type="PROSITE" id="PS00379">
    <property type="entry name" value="CDP_ALCOHOL_P_TRANSF"/>
    <property type="match status" value="1"/>
</dbReference>
<evidence type="ECO:0000313" key="4">
    <source>
        <dbReference type="EMBL" id="ADZ85693.1"/>
    </source>
</evidence>
<dbReference type="Pfam" id="PF01066">
    <property type="entry name" value="CDP-OH_P_transf"/>
    <property type="match status" value="1"/>
</dbReference>
<feature type="transmembrane region" description="Helical" evidence="3">
    <location>
        <begin position="86"/>
        <end position="105"/>
    </location>
</feature>
<keyword evidence="3" id="KW-0812">Transmembrane</keyword>
<dbReference type="GO" id="GO:0016020">
    <property type="term" value="C:membrane"/>
    <property type="evidence" value="ECO:0007669"/>
    <property type="project" value="InterPro"/>
</dbReference>
<dbReference type="InterPro" id="IPR043130">
    <property type="entry name" value="CDP-OH_PTrfase_TM_dom"/>
</dbReference>